<proteinExistence type="predicted"/>
<evidence type="ECO:0000313" key="1">
    <source>
        <dbReference type="EMBL" id="KKL20357.1"/>
    </source>
</evidence>
<sequence>METKLTHVKILLRDKHNITLSTPKSFENFVKDLFQEKIYMSIVSDESSNLAINTGQIISVEEIKK</sequence>
<accession>A0A0F9C286</accession>
<name>A0A0F9C286_9ZZZZ</name>
<comment type="caution">
    <text evidence="1">The sequence shown here is derived from an EMBL/GenBank/DDBJ whole genome shotgun (WGS) entry which is preliminary data.</text>
</comment>
<protein>
    <submittedName>
        <fullName evidence="1">Uncharacterized protein</fullName>
    </submittedName>
</protein>
<dbReference type="AlphaFoldDB" id="A0A0F9C286"/>
<organism evidence="1">
    <name type="scientific">marine sediment metagenome</name>
    <dbReference type="NCBI Taxonomy" id="412755"/>
    <lineage>
        <taxon>unclassified sequences</taxon>
        <taxon>metagenomes</taxon>
        <taxon>ecological metagenomes</taxon>
    </lineage>
</organism>
<dbReference type="EMBL" id="LAZR01038131">
    <property type="protein sequence ID" value="KKL20357.1"/>
    <property type="molecule type" value="Genomic_DNA"/>
</dbReference>
<gene>
    <name evidence="1" type="ORF">LCGC14_2456300</name>
</gene>
<reference evidence="1" key="1">
    <citation type="journal article" date="2015" name="Nature">
        <title>Complex archaea that bridge the gap between prokaryotes and eukaryotes.</title>
        <authorList>
            <person name="Spang A."/>
            <person name="Saw J.H."/>
            <person name="Jorgensen S.L."/>
            <person name="Zaremba-Niedzwiedzka K."/>
            <person name="Martijn J."/>
            <person name="Lind A.E."/>
            <person name="van Eijk R."/>
            <person name="Schleper C."/>
            <person name="Guy L."/>
            <person name="Ettema T.J."/>
        </authorList>
    </citation>
    <scope>NUCLEOTIDE SEQUENCE</scope>
</reference>